<evidence type="ECO:0000256" key="1">
    <source>
        <dbReference type="SAM" id="Phobius"/>
    </source>
</evidence>
<name>A0A8S9XDF0_APOLU</name>
<dbReference type="Gene3D" id="2.40.10.10">
    <property type="entry name" value="Trypsin-like serine proteases"/>
    <property type="match status" value="1"/>
</dbReference>
<reference evidence="2" key="1">
    <citation type="journal article" date="2021" name="Mol. Ecol. Resour.">
        <title>Apolygus lucorum genome provides insights into omnivorousness and mesophyll feeding.</title>
        <authorList>
            <person name="Liu Y."/>
            <person name="Liu H."/>
            <person name="Wang H."/>
            <person name="Huang T."/>
            <person name="Liu B."/>
            <person name="Yang B."/>
            <person name="Yin L."/>
            <person name="Li B."/>
            <person name="Zhang Y."/>
            <person name="Zhang S."/>
            <person name="Jiang F."/>
            <person name="Zhang X."/>
            <person name="Ren Y."/>
            <person name="Wang B."/>
            <person name="Wang S."/>
            <person name="Lu Y."/>
            <person name="Wu K."/>
            <person name="Fan W."/>
            <person name="Wang G."/>
        </authorList>
    </citation>
    <scope>NUCLEOTIDE SEQUENCE</scope>
    <source>
        <strain evidence="2">12Hb</strain>
    </source>
</reference>
<comment type="caution">
    <text evidence="2">The sequence shown here is derived from an EMBL/GenBank/DDBJ whole genome shotgun (WGS) entry which is preliminary data.</text>
</comment>
<dbReference type="EMBL" id="WIXP02000008">
    <property type="protein sequence ID" value="KAF6207042.1"/>
    <property type="molecule type" value="Genomic_DNA"/>
</dbReference>
<sequence>MLLLLLLWMERTAAQLVGQTTPPPFNPTLRHSYLTAEPPLDIVQKRAEQVKYDFKYEWPLMKHYLGHLYAGAAEFSWIVRVRADYSNLDSRSYFSVGQLISSQHVMTTCRAVSELICRQENKRLTVCKTMTPDCPCVDVRSNAYILMRPPDTIFVHYYATNPSSERLDSRVPEHSAKNCSFKYQSVAPVKAVIGHQNCQWNAQLWGDLALVILNSRLTEFPSPWVGLISPPVLSGRLFHDQRLKFIEKRKIICYVASFGGNMSSIKDKDNTVKDFKVKYRVYPSDFYNCFEQYAAFCPFDICILGFDMFYRQQFWHIECWETRNKIGAVCDHDRGAPIVCNGKVEGVVLRAAFPWNCNVGIPLVFFVQRLVYVLPQFLQTLRFTKTESTAEELNIVYSWGDIPIPFPTLHSQKVEYPDNWRHSGQIVKAHSGVSILSASIVPLLIEIFFTFLTKQKN</sequence>
<keyword evidence="3" id="KW-1185">Reference proteome</keyword>
<dbReference type="OrthoDB" id="7863416at2759"/>
<feature type="transmembrane region" description="Helical" evidence="1">
    <location>
        <begin position="432"/>
        <end position="452"/>
    </location>
</feature>
<dbReference type="InterPro" id="IPR043504">
    <property type="entry name" value="Peptidase_S1_PA_chymotrypsin"/>
</dbReference>
<protein>
    <recommendedName>
        <fullName evidence="4">Peptidase S1 domain-containing protein</fullName>
    </recommendedName>
</protein>
<evidence type="ECO:0000313" key="2">
    <source>
        <dbReference type="EMBL" id="KAF6207042.1"/>
    </source>
</evidence>
<accession>A0A8S9XDF0</accession>
<dbReference type="InterPro" id="IPR009003">
    <property type="entry name" value="Peptidase_S1_PA"/>
</dbReference>
<dbReference type="Proteomes" id="UP000466442">
    <property type="component" value="Unassembled WGS sequence"/>
</dbReference>
<keyword evidence="1" id="KW-0812">Transmembrane</keyword>
<evidence type="ECO:0000313" key="3">
    <source>
        <dbReference type="Proteomes" id="UP000466442"/>
    </source>
</evidence>
<organism evidence="2 3">
    <name type="scientific">Apolygus lucorum</name>
    <name type="common">Small green plant bug</name>
    <name type="synonym">Lygocoris lucorum</name>
    <dbReference type="NCBI Taxonomy" id="248454"/>
    <lineage>
        <taxon>Eukaryota</taxon>
        <taxon>Metazoa</taxon>
        <taxon>Ecdysozoa</taxon>
        <taxon>Arthropoda</taxon>
        <taxon>Hexapoda</taxon>
        <taxon>Insecta</taxon>
        <taxon>Pterygota</taxon>
        <taxon>Neoptera</taxon>
        <taxon>Paraneoptera</taxon>
        <taxon>Hemiptera</taxon>
        <taxon>Heteroptera</taxon>
        <taxon>Panheteroptera</taxon>
        <taxon>Cimicomorpha</taxon>
        <taxon>Miridae</taxon>
        <taxon>Mirini</taxon>
        <taxon>Apolygus</taxon>
    </lineage>
</organism>
<keyword evidence="1" id="KW-0472">Membrane</keyword>
<proteinExistence type="predicted"/>
<keyword evidence="1" id="KW-1133">Transmembrane helix</keyword>
<gene>
    <name evidence="2" type="ORF">GE061_018280</name>
</gene>
<evidence type="ECO:0008006" key="4">
    <source>
        <dbReference type="Google" id="ProtNLM"/>
    </source>
</evidence>
<dbReference type="AlphaFoldDB" id="A0A8S9XDF0"/>
<dbReference type="SUPFAM" id="SSF50494">
    <property type="entry name" value="Trypsin-like serine proteases"/>
    <property type="match status" value="1"/>
</dbReference>